<evidence type="ECO:0000256" key="7">
    <source>
        <dbReference type="ARBA" id="ARBA00022833"/>
    </source>
</evidence>
<keyword evidence="4" id="KW-0479">Metal-binding</keyword>
<evidence type="ECO:0000256" key="1">
    <source>
        <dbReference type="ARBA" id="ARBA00000900"/>
    </source>
</evidence>
<dbReference type="Gene3D" id="3.30.40.10">
    <property type="entry name" value="Zinc/RING finger domain, C3HC4 (zinc finger)"/>
    <property type="match status" value="1"/>
</dbReference>
<organism evidence="11 12">
    <name type="scientific">Adiantum capillus-veneris</name>
    <name type="common">Maidenhair fern</name>
    <dbReference type="NCBI Taxonomy" id="13818"/>
    <lineage>
        <taxon>Eukaryota</taxon>
        <taxon>Viridiplantae</taxon>
        <taxon>Streptophyta</taxon>
        <taxon>Embryophyta</taxon>
        <taxon>Tracheophyta</taxon>
        <taxon>Polypodiopsida</taxon>
        <taxon>Polypodiidae</taxon>
        <taxon>Polypodiales</taxon>
        <taxon>Pteridineae</taxon>
        <taxon>Pteridaceae</taxon>
        <taxon>Vittarioideae</taxon>
        <taxon>Adiantum</taxon>
    </lineage>
</organism>
<evidence type="ECO:0000256" key="8">
    <source>
        <dbReference type="PROSITE-ProRule" id="PRU00175"/>
    </source>
</evidence>
<dbReference type="InterPro" id="IPR013083">
    <property type="entry name" value="Znf_RING/FYVE/PHD"/>
</dbReference>
<dbReference type="PANTHER" id="PTHR22937">
    <property type="entry name" value="E3 UBIQUITIN-PROTEIN LIGASE RNF165"/>
    <property type="match status" value="1"/>
</dbReference>
<dbReference type="OrthoDB" id="8062037at2759"/>
<feature type="region of interest" description="Disordered" evidence="9">
    <location>
        <begin position="266"/>
        <end position="297"/>
    </location>
</feature>
<evidence type="ECO:0000313" key="12">
    <source>
        <dbReference type="Proteomes" id="UP000886520"/>
    </source>
</evidence>
<dbReference type="Proteomes" id="UP000886520">
    <property type="component" value="Chromosome 18"/>
</dbReference>
<dbReference type="SMART" id="SM00184">
    <property type="entry name" value="RING"/>
    <property type="match status" value="1"/>
</dbReference>
<evidence type="ECO:0000256" key="2">
    <source>
        <dbReference type="ARBA" id="ARBA00012483"/>
    </source>
</evidence>
<comment type="catalytic activity">
    <reaction evidence="1">
        <text>S-ubiquitinyl-[E2 ubiquitin-conjugating enzyme]-L-cysteine + [acceptor protein]-L-lysine = [E2 ubiquitin-conjugating enzyme]-L-cysteine + N(6)-ubiquitinyl-[acceptor protein]-L-lysine.</text>
        <dbReference type="EC" id="2.3.2.27"/>
    </reaction>
</comment>
<dbReference type="SUPFAM" id="SSF57850">
    <property type="entry name" value="RING/U-box"/>
    <property type="match status" value="1"/>
</dbReference>
<evidence type="ECO:0000256" key="9">
    <source>
        <dbReference type="SAM" id="MobiDB-lite"/>
    </source>
</evidence>
<dbReference type="EC" id="2.3.2.27" evidence="2"/>
<dbReference type="AlphaFoldDB" id="A0A9D4ZAB0"/>
<keyword evidence="12" id="KW-1185">Reference proteome</keyword>
<keyword evidence="3" id="KW-0808">Transferase</keyword>
<sequence>MQSEGHAAGFQNHSQFPRVNMPIYTEDWETLNALGRDPFRRVFVGETLQQMASLQIEHRIKRQNCGNNVSLHHDSIFGSRDQVGSSFSVANGEAEGRMRYPPRTMSPGFYGLTGEGNRAFTDRNFPPAEIGSSSSFGFQSHNGILLRSSVTESEIVHYPGSDSLGNQAGSPYTQSRSGNRSAFKRKSSMDDVLRSVGSSTLRPTLEQRGRNFSWLTEEANTSRAETAVPPLSSDLVTMGRIPVLDNSSYPRDNMLLSQLPKARPLQHLPVGSNRYYGGHSNQSQEVQLGSGRGSPDNADMLMSHTWFPRGALGNEYMMPSAQSPPEIAPINQGSLSSAVVPWFGNGAVSGESSMNHSHTYRDFNTGTRMGSQARSFPNGASLWTGDPYLTRYTFETSNSGIPGFPCRESTLERPYQGSISPLYSGHTFSWHPPAVPLISHNGFNGQGGPLPYRRAATDSMIVGSRSAPGSAYSSFGFSNRSAVSPPFRGPTESVGASPLHDYGMPFRGSEMLAAHRDSGQRLPSHEAFNHALSYSGFDIQDHHFGLQPDVDNMSYEELLALEERIGNVNTGISQENICKCLKTSKHSSNDVTMSVSQESEIKCSICQEEYMEGDELGQLNCGHTYHTGCIKQWLVLKNQCPVCKAAALS</sequence>
<evidence type="ECO:0000256" key="6">
    <source>
        <dbReference type="ARBA" id="ARBA00022786"/>
    </source>
</evidence>
<dbReference type="GO" id="GO:0008270">
    <property type="term" value="F:zinc ion binding"/>
    <property type="evidence" value="ECO:0007669"/>
    <property type="project" value="UniProtKB-KW"/>
</dbReference>
<comment type="caution">
    <text evidence="11">The sequence shown here is derived from an EMBL/GenBank/DDBJ whole genome shotgun (WGS) entry which is preliminary data.</text>
</comment>
<evidence type="ECO:0000313" key="11">
    <source>
        <dbReference type="EMBL" id="KAI5066592.1"/>
    </source>
</evidence>
<feature type="region of interest" description="Disordered" evidence="9">
    <location>
        <begin position="157"/>
        <end position="191"/>
    </location>
</feature>
<dbReference type="PANTHER" id="PTHR22937:SF65">
    <property type="entry name" value="E3 UBIQUITIN-PROTEIN LIGASE ARK2C"/>
    <property type="match status" value="1"/>
</dbReference>
<evidence type="ECO:0000256" key="3">
    <source>
        <dbReference type="ARBA" id="ARBA00022679"/>
    </source>
</evidence>
<evidence type="ECO:0000256" key="5">
    <source>
        <dbReference type="ARBA" id="ARBA00022771"/>
    </source>
</evidence>
<gene>
    <name evidence="11" type="ORF">GOP47_0019216</name>
</gene>
<keyword evidence="5 8" id="KW-0863">Zinc-finger</keyword>
<accession>A0A9D4ZAB0</accession>
<dbReference type="InterPro" id="IPR045191">
    <property type="entry name" value="MBR1/2-like"/>
</dbReference>
<name>A0A9D4ZAB0_ADICA</name>
<dbReference type="GO" id="GO:0061630">
    <property type="term" value="F:ubiquitin protein ligase activity"/>
    <property type="evidence" value="ECO:0007669"/>
    <property type="project" value="UniProtKB-EC"/>
</dbReference>
<keyword evidence="6" id="KW-0833">Ubl conjugation pathway</keyword>
<feature type="domain" description="RING-type" evidence="10">
    <location>
        <begin position="603"/>
        <end position="644"/>
    </location>
</feature>
<evidence type="ECO:0000259" key="10">
    <source>
        <dbReference type="PROSITE" id="PS50089"/>
    </source>
</evidence>
<protein>
    <recommendedName>
        <fullName evidence="2">RING-type E3 ubiquitin transferase</fullName>
        <ecNumber evidence="2">2.3.2.27</ecNumber>
    </recommendedName>
</protein>
<evidence type="ECO:0000256" key="4">
    <source>
        <dbReference type="ARBA" id="ARBA00022723"/>
    </source>
</evidence>
<proteinExistence type="predicted"/>
<dbReference type="InterPro" id="IPR001841">
    <property type="entry name" value="Znf_RING"/>
</dbReference>
<dbReference type="PROSITE" id="PS50089">
    <property type="entry name" value="ZF_RING_2"/>
    <property type="match status" value="1"/>
</dbReference>
<reference evidence="11" key="1">
    <citation type="submission" date="2021-01" db="EMBL/GenBank/DDBJ databases">
        <title>Adiantum capillus-veneris genome.</title>
        <authorList>
            <person name="Fang Y."/>
            <person name="Liao Q."/>
        </authorList>
    </citation>
    <scope>NUCLEOTIDE SEQUENCE</scope>
    <source>
        <strain evidence="11">H3</strain>
        <tissue evidence="11">Leaf</tissue>
    </source>
</reference>
<dbReference type="Pfam" id="PF13639">
    <property type="entry name" value="zf-RING_2"/>
    <property type="match status" value="1"/>
</dbReference>
<keyword evidence="7" id="KW-0862">Zinc</keyword>
<feature type="compositionally biased region" description="Polar residues" evidence="9">
    <location>
        <begin position="163"/>
        <end position="180"/>
    </location>
</feature>
<dbReference type="EMBL" id="JABFUD020000018">
    <property type="protein sequence ID" value="KAI5066592.1"/>
    <property type="molecule type" value="Genomic_DNA"/>
</dbReference>